<name>A0A1R1S823_9ACTN</name>
<evidence type="ECO:0000313" key="1">
    <source>
        <dbReference type="EMBL" id="OMI34476.1"/>
    </source>
</evidence>
<protein>
    <recommendedName>
        <fullName evidence="3">HTH cro/C1-type domain-containing protein</fullName>
    </recommendedName>
</protein>
<dbReference type="GeneID" id="96746607"/>
<dbReference type="EMBL" id="ASQP01000469">
    <property type="protein sequence ID" value="OMI34476.1"/>
    <property type="molecule type" value="Genomic_DNA"/>
</dbReference>
<evidence type="ECO:0008006" key="3">
    <source>
        <dbReference type="Google" id="ProtNLM"/>
    </source>
</evidence>
<dbReference type="RefSeq" id="WP_065966523.1">
    <property type="nucleotide sequence ID" value="NZ_ASQP01000469.1"/>
</dbReference>
<dbReference type="Proteomes" id="UP000186168">
    <property type="component" value="Unassembled WGS sequence"/>
</dbReference>
<dbReference type="AlphaFoldDB" id="A0A1R1S823"/>
<dbReference type="GO" id="GO:0003677">
    <property type="term" value="F:DNA binding"/>
    <property type="evidence" value="ECO:0007669"/>
    <property type="project" value="InterPro"/>
</dbReference>
<organism evidence="1 2">
    <name type="scientific">Streptomyces sparsogenes DSM 40356</name>
    <dbReference type="NCBI Taxonomy" id="1331668"/>
    <lineage>
        <taxon>Bacteria</taxon>
        <taxon>Bacillati</taxon>
        <taxon>Actinomycetota</taxon>
        <taxon>Actinomycetes</taxon>
        <taxon>Kitasatosporales</taxon>
        <taxon>Streptomycetaceae</taxon>
        <taxon>Streptomyces</taxon>
    </lineage>
</organism>
<reference evidence="1 2" key="1">
    <citation type="submission" date="2013-05" db="EMBL/GenBank/DDBJ databases">
        <title>Genome sequence of Streptomyces sparsogenes DSM 40356.</title>
        <authorList>
            <person name="Coyne S."/>
            <person name="Seebeck F.P."/>
        </authorList>
    </citation>
    <scope>NUCLEOTIDE SEQUENCE [LARGE SCALE GENOMIC DNA]</scope>
    <source>
        <strain evidence="1 2">DSM 40356</strain>
    </source>
</reference>
<sequence length="141" mass="15187">MDRDRDLDRLARVATQRRLELGLARNKAAAEIGISKDTWKRLERGEPIREINYGKIDGALGWAVGSCVAIAEGGEPIPVEANGNDTVIAHVPVEGLRSEVQDAVAVAAVVTTPDLTAREIKALSDQIVEELRKRGILPGAD</sequence>
<keyword evidence="2" id="KW-1185">Reference proteome</keyword>
<accession>A0A1R1S823</accession>
<dbReference type="STRING" id="67365.GCA_001704635_01658"/>
<gene>
    <name evidence="1" type="ORF">SPAR_36871</name>
</gene>
<dbReference type="InterPro" id="IPR010982">
    <property type="entry name" value="Lambda_DNA-bd_dom_sf"/>
</dbReference>
<comment type="caution">
    <text evidence="1">The sequence shown here is derived from an EMBL/GenBank/DDBJ whole genome shotgun (WGS) entry which is preliminary data.</text>
</comment>
<evidence type="ECO:0000313" key="2">
    <source>
        <dbReference type="Proteomes" id="UP000186168"/>
    </source>
</evidence>
<proteinExistence type="predicted"/>
<dbReference type="Gene3D" id="1.10.260.40">
    <property type="entry name" value="lambda repressor-like DNA-binding domains"/>
    <property type="match status" value="1"/>
</dbReference>